<dbReference type="PROSITE" id="PS50846">
    <property type="entry name" value="HMA_2"/>
    <property type="match status" value="1"/>
</dbReference>
<dbReference type="Gene3D" id="3.30.70.100">
    <property type="match status" value="1"/>
</dbReference>
<keyword evidence="3" id="KW-1185">Reference proteome</keyword>
<dbReference type="HOGENOM" id="CLU_134973_10_4_9"/>
<dbReference type="AlphaFoldDB" id="H6LCZ2"/>
<feature type="domain" description="HMA" evidence="1">
    <location>
        <begin position="2"/>
        <end position="71"/>
    </location>
</feature>
<name>H6LCZ2_ACEWD</name>
<sequence>MKDVFLKVDGIMCGKCVKKVTETLMGHQGIETVSISEDFKEVSVKIDENKIDVLQIGNIIEKIEDKSFKIIN</sequence>
<accession>H6LCZ2</accession>
<organism evidence="2 3">
    <name type="scientific">Acetobacterium woodii (strain ATCC 29683 / DSM 1030 / JCM 2381 / KCTC 1655 / WB1)</name>
    <dbReference type="NCBI Taxonomy" id="931626"/>
    <lineage>
        <taxon>Bacteria</taxon>
        <taxon>Bacillati</taxon>
        <taxon>Bacillota</taxon>
        <taxon>Clostridia</taxon>
        <taxon>Eubacteriales</taxon>
        <taxon>Eubacteriaceae</taxon>
        <taxon>Acetobacterium</taxon>
    </lineage>
</organism>
<dbReference type="STRING" id="931626.Awo_c10450"/>
<dbReference type="eggNOG" id="COG2608">
    <property type="taxonomic scope" value="Bacteria"/>
</dbReference>
<dbReference type="OrthoDB" id="9801832at2"/>
<dbReference type="Proteomes" id="UP000007177">
    <property type="component" value="Chromosome"/>
</dbReference>
<proteinExistence type="predicted"/>
<dbReference type="CDD" id="cd00371">
    <property type="entry name" value="HMA"/>
    <property type="match status" value="1"/>
</dbReference>
<dbReference type="EMBL" id="CP002987">
    <property type="protein sequence ID" value="AFA47831.1"/>
    <property type="molecule type" value="Genomic_DNA"/>
</dbReference>
<reference evidence="3" key="1">
    <citation type="submission" date="2011-07" db="EMBL/GenBank/DDBJ databases">
        <title>Complete genome sequence of Acetobacterium woodii.</title>
        <authorList>
            <person name="Poehlein A."/>
            <person name="Schmidt S."/>
            <person name="Kaster A.-K."/>
            <person name="Goenrich M."/>
            <person name="Vollmers J."/>
            <person name="Thuermer A."/>
            <person name="Gottschalk G."/>
            <person name="Thauer R.K."/>
            <person name="Daniel R."/>
            <person name="Mueller V."/>
        </authorList>
    </citation>
    <scope>NUCLEOTIDE SEQUENCE [LARGE SCALE GENOMIC DNA]</scope>
    <source>
        <strain evidence="3">ATCC 29683 / DSM 1030 / JCM 2381 / KCTC 1655 / WB1</strain>
    </source>
</reference>
<dbReference type="Pfam" id="PF00403">
    <property type="entry name" value="HMA"/>
    <property type="match status" value="1"/>
</dbReference>
<evidence type="ECO:0000259" key="1">
    <source>
        <dbReference type="PROSITE" id="PS50846"/>
    </source>
</evidence>
<dbReference type="GO" id="GO:0046872">
    <property type="term" value="F:metal ion binding"/>
    <property type="evidence" value="ECO:0007669"/>
    <property type="project" value="InterPro"/>
</dbReference>
<dbReference type="InterPro" id="IPR036163">
    <property type="entry name" value="HMA_dom_sf"/>
</dbReference>
<dbReference type="RefSeq" id="WP_014355434.1">
    <property type="nucleotide sequence ID" value="NC_016894.1"/>
</dbReference>
<evidence type="ECO:0000313" key="2">
    <source>
        <dbReference type="EMBL" id="AFA47831.1"/>
    </source>
</evidence>
<gene>
    <name evidence="2" type="ordered locus">Awo_c10450</name>
</gene>
<reference evidence="2 3" key="2">
    <citation type="journal article" date="2012" name="PLoS ONE">
        <title>An ancient pathway combining carbon dioxide fixation with the generation and utilization of a sodium ion gradient for ATP synthesis.</title>
        <authorList>
            <person name="Poehlein A."/>
            <person name="Schmidt S."/>
            <person name="Kaster A.K."/>
            <person name="Goenrich M."/>
            <person name="Vollmers J."/>
            <person name="Thurmer A."/>
            <person name="Bertsch J."/>
            <person name="Schuchmann K."/>
            <person name="Voigt B."/>
            <person name="Hecker M."/>
            <person name="Daniel R."/>
            <person name="Thauer R.K."/>
            <person name="Gottschalk G."/>
            <person name="Muller V."/>
        </authorList>
    </citation>
    <scope>NUCLEOTIDE SEQUENCE [LARGE SCALE GENOMIC DNA]</scope>
    <source>
        <strain evidence="3">ATCC 29683 / DSM 1030 / JCM 2381 / KCTC 1655 / WB1</strain>
    </source>
</reference>
<dbReference type="InterPro" id="IPR006121">
    <property type="entry name" value="HMA_dom"/>
</dbReference>
<evidence type="ECO:0000313" key="3">
    <source>
        <dbReference type="Proteomes" id="UP000007177"/>
    </source>
</evidence>
<protein>
    <recommendedName>
        <fullName evidence="1">HMA domain-containing protein</fullName>
    </recommendedName>
</protein>
<dbReference type="SUPFAM" id="SSF55008">
    <property type="entry name" value="HMA, heavy metal-associated domain"/>
    <property type="match status" value="1"/>
</dbReference>
<dbReference type="KEGG" id="awo:Awo_c10450"/>